<dbReference type="SUPFAM" id="SSF81383">
    <property type="entry name" value="F-box domain"/>
    <property type="match status" value="1"/>
</dbReference>
<accession>A0A8H6Y8I8</accession>
<organism evidence="1 2">
    <name type="scientific">Mycena sanguinolenta</name>
    <dbReference type="NCBI Taxonomy" id="230812"/>
    <lineage>
        <taxon>Eukaryota</taxon>
        <taxon>Fungi</taxon>
        <taxon>Dikarya</taxon>
        <taxon>Basidiomycota</taxon>
        <taxon>Agaricomycotina</taxon>
        <taxon>Agaricomycetes</taxon>
        <taxon>Agaricomycetidae</taxon>
        <taxon>Agaricales</taxon>
        <taxon>Marasmiineae</taxon>
        <taxon>Mycenaceae</taxon>
        <taxon>Mycena</taxon>
    </lineage>
</organism>
<name>A0A8H6Y8I8_9AGAR</name>
<evidence type="ECO:0008006" key="3">
    <source>
        <dbReference type="Google" id="ProtNLM"/>
    </source>
</evidence>
<gene>
    <name evidence="1" type="ORF">MSAN_01545600</name>
</gene>
<dbReference type="Proteomes" id="UP000623467">
    <property type="component" value="Unassembled WGS sequence"/>
</dbReference>
<evidence type="ECO:0000313" key="2">
    <source>
        <dbReference type="Proteomes" id="UP000623467"/>
    </source>
</evidence>
<keyword evidence="2" id="KW-1185">Reference proteome</keyword>
<evidence type="ECO:0000313" key="1">
    <source>
        <dbReference type="EMBL" id="KAF7353555.1"/>
    </source>
</evidence>
<sequence>MSFEALGEDVLLEILFFCDVSTVLAVSAINRALRGIALSKQLWLSLVLDQKFRDALELPPPNREKLACLSTEELIAVVENAVAGPGPLSHSAHDESFSVTKTRVRIPLDVVEDLNHPEARLLPGARYLLHRRGTTEQRLYIYDVWSARCVWERLVQPRIMYEVDLVPGSAIARLFLVQWGVHLDTFTLHVEEVDLTAGASHELFNFSLDSIPLSSIVFGMTPWAIVGDFLLSPVLYSPSLLVLINWHASTFVSLDCSGLSSVRLIPGYILSMYRESPSPREHILAATAMEAFSDCWQPLTDDSAGLAAQIQAGFPSKITIDSLHITTQERLEYSGRPSKSELVSVTPDPLCAGAYNIYVYGLHSSERPPRPATLMQRIGNRISSMAGTARRAETRPAQAVLCYQFTPAVRAAGEACSLRLVSARPISNRGQAHCPRAIIPLSQGNSINVVYRERKGSGTDAV</sequence>
<reference evidence="1" key="1">
    <citation type="submission" date="2020-05" db="EMBL/GenBank/DDBJ databases">
        <title>Mycena genomes resolve the evolution of fungal bioluminescence.</title>
        <authorList>
            <person name="Tsai I.J."/>
        </authorList>
    </citation>
    <scope>NUCLEOTIDE SEQUENCE</scope>
    <source>
        <strain evidence="1">160909Yilan</strain>
    </source>
</reference>
<dbReference type="EMBL" id="JACAZH010000012">
    <property type="protein sequence ID" value="KAF7353555.1"/>
    <property type="molecule type" value="Genomic_DNA"/>
</dbReference>
<comment type="caution">
    <text evidence="1">The sequence shown here is derived from an EMBL/GenBank/DDBJ whole genome shotgun (WGS) entry which is preliminary data.</text>
</comment>
<dbReference type="AlphaFoldDB" id="A0A8H6Y8I8"/>
<dbReference type="InterPro" id="IPR036047">
    <property type="entry name" value="F-box-like_dom_sf"/>
</dbReference>
<proteinExistence type="predicted"/>
<protein>
    <recommendedName>
        <fullName evidence="3">F-box domain-containing protein</fullName>
    </recommendedName>
</protein>